<evidence type="ECO:0000256" key="1">
    <source>
        <dbReference type="SAM" id="Phobius"/>
    </source>
</evidence>
<evidence type="ECO:0000313" key="2">
    <source>
        <dbReference type="EMBL" id="BDD88528.1"/>
    </source>
</evidence>
<feature type="transmembrane region" description="Helical" evidence="1">
    <location>
        <begin position="91"/>
        <end position="111"/>
    </location>
</feature>
<evidence type="ECO:0000313" key="3">
    <source>
        <dbReference type="Proteomes" id="UP000830055"/>
    </source>
</evidence>
<keyword evidence="1" id="KW-1133">Transmembrane helix</keyword>
<keyword evidence="3" id="KW-1185">Reference proteome</keyword>
<feature type="transmembrane region" description="Helical" evidence="1">
    <location>
        <begin position="39"/>
        <end position="57"/>
    </location>
</feature>
<dbReference type="RefSeq" id="WP_284151882.1">
    <property type="nucleotide sequence ID" value="NZ_AP025516.1"/>
</dbReference>
<keyword evidence="1" id="KW-0472">Membrane</keyword>
<protein>
    <submittedName>
        <fullName evidence="2">Uncharacterized protein</fullName>
    </submittedName>
</protein>
<proteinExistence type="predicted"/>
<sequence length="113" mass="12081">MEKQALTPVHWILSLLAISGLAAVFITLLLPTIKPAITGSLRVCGLGLLFFGVGEFLNRPLPPFRLAAGGTDDDPPLPAEPARAPCMLGNLFLIASIICVFVATALFFFPYQN</sequence>
<dbReference type="EMBL" id="AP025516">
    <property type="protein sequence ID" value="BDD88528.1"/>
    <property type="molecule type" value="Genomic_DNA"/>
</dbReference>
<keyword evidence="1" id="KW-0812">Transmembrane</keyword>
<reference evidence="2 3" key="1">
    <citation type="submission" date="2022-01" db="EMBL/GenBank/DDBJ databases">
        <title>Desulfofustis limnae sp. nov., a novel mesophilic sulfate-reducing bacterium isolated from marsh soil.</title>
        <authorList>
            <person name="Watanabe M."/>
            <person name="Takahashi A."/>
            <person name="Kojima H."/>
            <person name="Fukui M."/>
        </authorList>
    </citation>
    <scope>NUCLEOTIDE SEQUENCE [LARGE SCALE GENOMIC DNA]</scope>
    <source>
        <strain evidence="2 3">PPLL</strain>
    </source>
</reference>
<name>A0ABM7WC37_9BACT</name>
<dbReference type="Proteomes" id="UP000830055">
    <property type="component" value="Chromosome"/>
</dbReference>
<gene>
    <name evidence="2" type="ORF">DPPLL_28930</name>
</gene>
<feature type="transmembrane region" description="Helical" evidence="1">
    <location>
        <begin position="12"/>
        <end position="33"/>
    </location>
</feature>
<organism evidence="2 3">
    <name type="scientific">Desulfofustis limnaeus</name>
    <dbReference type="NCBI Taxonomy" id="2740163"/>
    <lineage>
        <taxon>Bacteria</taxon>
        <taxon>Pseudomonadati</taxon>
        <taxon>Thermodesulfobacteriota</taxon>
        <taxon>Desulfobulbia</taxon>
        <taxon>Desulfobulbales</taxon>
        <taxon>Desulfocapsaceae</taxon>
        <taxon>Desulfofustis</taxon>
    </lineage>
</organism>
<accession>A0ABM7WC37</accession>